<evidence type="ECO:0000256" key="9">
    <source>
        <dbReference type="ARBA" id="ARBA00022825"/>
    </source>
</evidence>
<dbReference type="Pfam" id="PF00082">
    <property type="entry name" value="Peptidase_S8"/>
    <property type="match status" value="1"/>
</dbReference>
<evidence type="ECO:0000313" key="15">
    <source>
        <dbReference type="EMBL" id="ONG52587.1"/>
    </source>
</evidence>
<keyword evidence="4" id="KW-0964">Secreted</keyword>
<name>A0A1V2H178_9PROT</name>
<dbReference type="PROSITE" id="PS00330">
    <property type="entry name" value="HEMOLYSIN_CALCIUM"/>
    <property type="match status" value="4"/>
</dbReference>
<evidence type="ECO:0000256" key="3">
    <source>
        <dbReference type="ARBA" id="ARBA00004613"/>
    </source>
</evidence>
<dbReference type="GO" id="GO:0005509">
    <property type="term" value="F:calcium ion binding"/>
    <property type="evidence" value="ECO:0007669"/>
    <property type="project" value="InterPro"/>
</dbReference>
<dbReference type="GO" id="GO:0005737">
    <property type="term" value="C:cytoplasm"/>
    <property type="evidence" value="ECO:0007669"/>
    <property type="project" value="UniProtKB-ARBA"/>
</dbReference>
<comment type="caution">
    <text evidence="12">Lacks conserved residue(s) required for the propagation of feature annotation.</text>
</comment>
<comment type="similarity">
    <text evidence="12">Belongs to the peptidase S8 family.</text>
</comment>
<keyword evidence="11" id="KW-0472">Membrane</keyword>
<dbReference type="PRINTS" id="PR00313">
    <property type="entry name" value="CABNDNGRPT"/>
</dbReference>
<dbReference type="Pfam" id="PF00353">
    <property type="entry name" value="HemolysinCabind"/>
    <property type="match status" value="3"/>
</dbReference>
<dbReference type="InterPro" id="IPR000209">
    <property type="entry name" value="Peptidase_S8/S53_dom"/>
</dbReference>
<dbReference type="InterPro" id="IPR003995">
    <property type="entry name" value="RTX_toxin_determinant-A"/>
</dbReference>
<reference evidence="15 16" key="1">
    <citation type="submission" date="2016-10" db="EMBL/GenBank/DDBJ databases">
        <title>Draft Genome sequence of Roseomonas sp. strain M3.</title>
        <authorList>
            <person name="Subhash Y."/>
            <person name="Lee S."/>
        </authorList>
    </citation>
    <scope>NUCLEOTIDE SEQUENCE [LARGE SCALE GENOMIC DNA]</scope>
    <source>
        <strain evidence="15 16">M3</strain>
    </source>
</reference>
<dbReference type="InterPro" id="IPR013858">
    <property type="entry name" value="Peptidase_M10B_C"/>
</dbReference>
<comment type="caution">
    <text evidence="15">The sequence shown here is derived from an EMBL/GenBank/DDBJ whole genome shotgun (WGS) entry which is preliminary data.</text>
</comment>
<dbReference type="InterPro" id="IPR002884">
    <property type="entry name" value="P_dom"/>
</dbReference>
<dbReference type="Gene3D" id="3.40.50.200">
    <property type="entry name" value="Peptidase S8/S53 domain"/>
    <property type="match status" value="1"/>
</dbReference>
<dbReference type="InterPro" id="IPR011049">
    <property type="entry name" value="Serralysin-like_metalloprot_C"/>
</dbReference>
<keyword evidence="9" id="KW-0720">Serine protease</keyword>
<dbReference type="GO" id="GO:0090729">
    <property type="term" value="F:toxin activity"/>
    <property type="evidence" value="ECO:0007669"/>
    <property type="project" value="UniProtKB-KW"/>
</dbReference>
<evidence type="ECO:0000256" key="6">
    <source>
        <dbReference type="ARBA" id="ARBA00022670"/>
    </source>
</evidence>
<dbReference type="GO" id="GO:0012505">
    <property type="term" value="C:endomembrane system"/>
    <property type="evidence" value="ECO:0007669"/>
    <property type="project" value="UniProtKB-ARBA"/>
</dbReference>
<dbReference type="GO" id="GO:0016020">
    <property type="term" value="C:membrane"/>
    <property type="evidence" value="ECO:0007669"/>
    <property type="project" value="UniProtKB-SubCell"/>
</dbReference>
<dbReference type="PANTHER" id="PTHR42884:SF14">
    <property type="entry name" value="NEUROENDOCRINE CONVERTASE 1"/>
    <property type="match status" value="1"/>
</dbReference>
<evidence type="ECO:0000256" key="13">
    <source>
        <dbReference type="SAM" id="MobiDB-lite"/>
    </source>
</evidence>
<dbReference type="AlphaFoldDB" id="A0A1V2H178"/>
<dbReference type="InterPro" id="IPR001343">
    <property type="entry name" value="Hemolysn_Ca-bd"/>
</dbReference>
<organism evidence="15 16">
    <name type="scientific">Teichococcus deserti</name>
    <dbReference type="NCBI Taxonomy" id="1817963"/>
    <lineage>
        <taxon>Bacteria</taxon>
        <taxon>Pseudomonadati</taxon>
        <taxon>Pseudomonadota</taxon>
        <taxon>Alphaproteobacteria</taxon>
        <taxon>Acetobacterales</taxon>
        <taxon>Roseomonadaceae</taxon>
        <taxon>Roseomonas</taxon>
    </lineage>
</organism>
<dbReference type="GO" id="GO:0016485">
    <property type="term" value="P:protein processing"/>
    <property type="evidence" value="ECO:0007669"/>
    <property type="project" value="TreeGrafter"/>
</dbReference>
<dbReference type="Pfam" id="PF08548">
    <property type="entry name" value="Peptidase_M10_C"/>
    <property type="match status" value="1"/>
</dbReference>
<dbReference type="EMBL" id="MLCO01000137">
    <property type="protein sequence ID" value="ONG52587.1"/>
    <property type="molecule type" value="Genomic_DNA"/>
</dbReference>
<evidence type="ECO:0000313" key="16">
    <source>
        <dbReference type="Proteomes" id="UP000188879"/>
    </source>
</evidence>
<keyword evidence="8" id="KW-0378">Hydrolase</keyword>
<dbReference type="Gene3D" id="2.60.120.260">
    <property type="entry name" value="Galactose-binding domain-like"/>
    <property type="match status" value="1"/>
</dbReference>
<protein>
    <recommendedName>
        <fullName evidence="14">P/Homo B domain-containing protein</fullName>
    </recommendedName>
</protein>
<feature type="region of interest" description="Disordered" evidence="13">
    <location>
        <begin position="610"/>
        <end position="629"/>
    </location>
</feature>
<dbReference type="InterPro" id="IPR008979">
    <property type="entry name" value="Galactose-bd-like_sf"/>
</dbReference>
<comment type="subcellular location">
    <subcellularLocation>
        <location evidence="2">Membrane</location>
    </subcellularLocation>
    <subcellularLocation>
        <location evidence="3">Secreted</location>
    </subcellularLocation>
</comment>
<evidence type="ECO:0000256" key="8">
    <source>
        <dbReference type="ARBA" id="ARBA00022801"/>
    </source>
</evidence>
<evidence type="ECO:0000256" key="12">
    <source>
        <dbReference type="PROSITE-ProRule" id="PRU01240"/>
    </source>
</evidence>
<dbReference type="GO" id="GO:0005615">
    <property type="term" value="C:extracellular space"/>
    <property type="evidence" value="ECO:0007669"/>
    <property type="project" value="InterPro"/>
</dbReference>
<dbReference type="Proteomes" id="UP000188879">
    <property type="component" value="Unassembled WGS sequence"/>
</dbReference>
<evidence type="ECO:0000256" key="10">
    <source>
        <dbReference type="ARBA" id="ARBA00023026"/>
    </source>
</evidence>
<feature type="non-terminal residue" evidence="15">
    <location>
        <position position="1"/>
    </location>
</feature>
<sequence>WQVDVSNNSWSRSGEHFRDDFGHADYAGAAAAIADAAARGRDGLGTVIVRSAGNNGTTDDVNTHSYSNNRYTVLVGATDAQGLVQSFSNPGAALLVVAPATATSYAAPLGSATAALMLQANPALGWRDVQTILALTARVTDAANAGWFDNAGEGWNGGGLHVSRRAGFGLIDARAAVRLAESWQAQSTSANQLEAAASAAPEAALADAGSSSFTLAIDRDLLVERAEVTIALDHAKIGELRLVLVSPSGTESVLLDQLHQGEYDPATGQLRFTFASTQFLREASRGDWQLRVVDLAEGNAGILHGWSLTLLGSAASDDTQHIYTDEFLSIATADPSRAVLRDAAGTDTLNAAAVSGDSWIDLGGESRIAGASLRIAGGTEIENAIGGDGHDVLIGNALANRLQGGRGDDHLQGGAGDDILEGGPGGDLLEGGTGDDLYRVLDAGDRVVERAGEGHDRVEARIDYLLPDDVEDLILLDGAVAGRGNDGDNRITGHAADNLLEGGGGDDWLDGGGGADRMLGGMGNDTYVVDHPADIVEEISFAGFDTVRAGISYRLTASVEYLTLTGSAAIDGTGNDGSNVLNGNWGDNVLRGGGGADTLRGMAGDDRLRGGEGNDLLSGGSGSDELRGGEGHDLVYGGLGADRFVVAAGEGDDRFADFRPSQGDLLVLEGFGPDLDSWDEVLAHLTRQGSTLVLDTGQGSTVTFLGLPLGALGPDHVIFG</sequence>
<feature type="domain" description="P/Homo B" evidence="14">
    <location>
        <begin position="178"/>
        <end position="316"/>
    </location>
</feature>
<dbReference type="PROSITE" id="PS51829">
    <property type="entry name" value="P_HOMO_B"/>
    <property type="match status" value="1"/>
</dbReference>
<dbReference type="GO" id="GO:0004252">
    <property type="term" value="F:serine-type endopeptidase activity"/>
    <property type="evidence" value="ECO:0007669"/>
    <property type="project" value="InterPro"/>
</dbReference>
<accession>A0A1V2H178</accession>
<dbReference type="SUPFAM" id="SSF52743">
    <property type="entry name" value="Subtilisin-like"/>
    <property type="match status" value="1"/>
</dbReference>
<gene>
    <name evidence="15" type="ORF">BKE38_14320</name>
</gene>
<dbReference type="InterPro" id="IPR018511">
    <property type="entry name" value="Hemolysin-typ_Ca-bd_CS"/>
</dbReference>
<evidence type="ECO:0000256" key="11">
    <source>
        <dbReference type="ARBA" id="ARBA00023136"/>
    </source>
</evidence>
<dbReference type="PANTHER" id="PTHR42884">
    <property type="entry name" value="PROPROTEIN CONVERTASE SUBTILISIN/KEXIN-RELATED"/>
    <property type="match status" value="1"/>
</dbReference>
<dbReference type="InterPro" id="IPR036852">
    <property type="entry name" value="Peptidase_S8/S53_dom_sf"/>
</dbReference>
<dbReference type="Pfam" id="PF01483">
    <property type="entry name" value="P_proprotein"/>
    <property type="match status" value="1"/>
</dbReference>
<keyword evidence="7" id="KW-0677">Repeat</keyword>
<comment type="cofactor">
    <cofactor evidence="1">
        <name>Ca(2+)</name>
        <dbReference type="ChEBI" id="CHEBI:29108"/>
    </cofactor>
</comment>
<keyword evidence="10" id="KW-0843">Virulence</keyword>
<dbReference type="PRINTS" id="PR01488">
    <property type="entry name" value="RTXTOXINA"/>
</dbReference>
<keyword evidence="6" id="KW-0645">Protease</keyword>
<dbReference type="RefSeq" id="WP_076958022.1">
    <property type="nucleotide sequence ID" value="NZ_MLCO01000137.1"/>
</dbReference>
<dbReference type="OrthoDB" id="9816306at2"/>
<evidence type="ECO:0000256" key="2">
    <source>
        <dbReference type="ARBA" id="ARBA00004370"/>
    </source>
</evidence>
<feature type="region of interest" description="Disordered" evidence="13">
    <location>
        <begin position="408"/>
        <end position="427"/>
    </location>
</feature>
<dbReference type="Gene3D" id="2.150.10.10">
    <property type="entry name" value="Serralysin-like metalloprotease, C-terminal"/>
    <property type="match status" value="3"/>
</dbReference>
<evidence type="ECO:0000256" key="1">
    <source>
        <dbReference type="ARBA" id="ARBA00001913"/>
    </source>
</evidence>
<evidence type="ECO:0000259" key="14">
    <source>
        <dbReference type="PROSITE" id="PS51829"/>
    </source>
</evidence>
<dbReference type="SUPFAM" id="SSF49785">
    <property type="entry name" value="Galactose-binding domain-like"/>
    <property type="match status" value="1"/>
</dbReference>
<evidence type="ECO:0000256" key="7">
    <source>
        <dbReference type="ARBA" id="ARBA00022737"/>
    </source>
</evidence>
<evidence type="ECO:0000256" key="5">
    <source>
        <dbReference type="ARBA" id="ARBA00022656"/>
    </source>
</evidence>
<proteinExistence type="inferred from homology"/>
<dbReference type="SUPFAM" id="SSF51120">
    <property type="entry name" value="beta-Roll"/>
    <property type="match status" value="3"/>
</dbReference>
<keyword evidence="5" id="KW-0800">Toxin</keyword>
<dbReference type="PROSITE" id="PS51892">
    <property type="entry name" value="SUBTILASE"/>
    <property type="match status" value="1"/>
</dbReference>
<keyword evidence="16" id="KW-1185">Reference proteome</keyword>
<evidence type="ECO:0000256" key="4">
    <source>
        <dbReference type="ARBA" id="ARBA00022525"/>
    </source>
</evidence>